<gene>
    <name evidence="1" type="ORF">C5467_11045</name>
</gene>
<name>A0A4R4JTQ2_9GAMM</name>
<dbReference type="Proteomes" id="UP000295598">
    <property type="component" value="Unassembled WGS sequence"/>
</dbReference>
<comment type="caution">
    <text evidence="1">The sequence shown here is derived from an EMBL/GenBank/DDBJ whole genome shotgun (WGS) entry which is preliminary data.</text>
</comment>
<sequence length="83" mass="9335">MDEPSNRNGRNWSRAIFMKRDLLESIGLDASPLELAAKAVLREELDRVEVHPCDEGDDVVAARHLTQEMKILLSALTGYKLSK</sequence>
<reference evidence="1 2" key="1">
    <citation type="journal article" date="2019" name="Int. J. Syst. Evol. Microbiol.">
        <title>Photorhabdus khanii subsp. guanajuatensis subsp. nov., isolated from Heterorhabditis atacamensis, and Photorhabdus luminescens subsp. mexicana subsp. nov., isolated from Heterorhabditis mexicana entomopathogenic nematodes.</title>
        <authorList>
            <person name="Machado R.A.R."/>
            <person name="Bruno P."/>
            <person name="Arce C.C.M."/>
            <person name="Liechti N."/>
            <person name="Kohler A."/>
            <person name="Bernal J."/>
            <person name="Bruggmann R."/>
            <person name="Turlings T.C.J."/>
        </authorList>
    </citation>
    <scope>NUCLEOTIDE SEQUENCE [LARGE SCALE GENOMIC DNA]</scope>
    <source>
        <strain evidence="1 2">MEX20-17</strain>
    </source>
</reference>
<dbReference type="EMBL" id="PUJY01000015">
    <property type="protein sequence ID" value="TDB57913.1"/>
    <property type="molecule type" value="Genomic_DNA"/>
</dbReference>
<protein>
    <submittedName>
        <fullName evidence="1">Uncharacterized protein</fullName>
    </submittedName>
</protein>
<evidence type="ECO:0000313" key="2">
    <source>
        <dbReference type="Proteomes" id="UP000295598"/>
    </source>
</evidence>
<proteinExistence type="predicted"/>
<dbReference type="AlphaFoldDB" id="A0A4R4JTQ2"/>
<evidence type="ECO:0000313" key="1">
    <source>
        <dbReference type="EMBL" id="TDB57913.1"/>
    </source>
</evidence>
<organism evidence="1 2">
    <name type="scientific">Photorhabdus khanii subsp. guanajuatensis</name>
    <dbReference type="NCBI Taxonomy" id="2100166"/>
    <lineage>
        <taxon>Bacteria</taxon>
        <taxon>Pseudomonadati</taxon>
        <taxon>Pseudomonadota</taxon>
        <taxon>Gammaproteobacteria</taxon>
        <taxon>Enterobacterales</taxon>
        <taxon>Morganellaceae</taxon>
        <taxon>Photorhabdus</taxon>
    </lineage>
</organism>
<accession>A0A4R4JTQ2</accession>